<dbReference type="AlphaFoldDB" id="X1M6V2"/>
<accession>X1M6V2</accession>
<comment type="caution">
    <text evidence="1">The sequence shown here is derived from an EMBL/GenBank/DDBJ whole genome shotgun (WGS) entry which is preliminary data.</text>
</comment>
<organism evidence="1">
    <name type="scientific">marine sediment metagenome</name>
    <dbReference type="NCBI Taxonomy" id="412755"/>
    <lineage>
        <taxon>unclassified sequences</taxon>
        <taxon>metagenomes</taxon>
        <taxon>ecological metagenomes</taxon>
    </lineage>
</organism>
<reference evidence="1" key="1">
    <citation type="journal article" date="2014" name="Front. Microbiol.">
        <title>High frequency of phylogenetically diverse reductive dehalogenase-homologous genes in deep subseafloor sedimentary metagenomes.</title>
        <authorList>
            <person name="Kawai M."/>
            <person name="Futagami T."/>
            <person name="Toyoda A."/>
            <person name="Takaki Y."/>
            <person name="Nishi S."/>
            <person name="Hori S."/>
            <person name="Arai W."/>
            <person name="Tsubouchi T."/>
            <person name="Morono Y."/>
            <person name="Uchiyama I."/>
            <person name="Ito T."/>
            <person name="Fujiyama A."/>
            <person name="Inagaki F."/>
            <person name="Takami H."/>
        </authorList>
    </citation>
    <scope>NUCLEOTIDE SEQUENCE</scope>
    <source>
        <strain evidence="1">Expedition CK06-06</strain>
    </source>
</reference>
<proteinExistence type="predicted"/>
<gene>
    <name evidence="1" type="ORF">S06H3_13327</name>
</gene>
<protein>
    <submittedName>
        <fullName evidence="1">Uncharacterized protein</fullName>
    </submittedName>
</protein>
<dbReference type="EMBL" id="BARV01006504">
    <property type="protein sequence ID" value="GAI13821.1"/>
    <property type="molecule type" value="Genomic_DNA"/>
</dbReference>
<name>X1M6V2_9ZZZZ</name>
<evidence type="ECO:0000313" key="1">
    <source>
        <dbReference type="EMBL" id="GAI13821.1"/>
    </source>
</evidence>
<sequence length="246" mass="28385">MPALGRVRKQAKFVICQSNLKQLGIAFEMYTGDNDGYFQEGYRGLPNCLEGQAGSNWWMDALKPYYQDNNVCLCPMANRFSEDMHAGSIGSKFYAWFSHGWITEDRYGSYGINGWVEHNQCEDNVYQHLRWRQSGAKGGGNIPLLLDDQWIDGWPTEFDEPAEYDDQDYRVDGSTHMDRFMLNRHDGGTNCLFLDYSVRKVGLKELYTLKWNREFRTDGPWTLAGGADKAKWAAVGTGWLKEFKEY</sequence>